<evidence type="ECO:0000259" key="15">
    <source>
        <dbReference type="PROSITE" id="PS51011"/>
    </source>
</evidence>
<keyword evidence="10" id="KW-0539">Nucleus</keyword>
<dbReference type="GO" id="GO:0006355">
    <property type="term" value="P:regulation of DNA-templated transcription"/>
    <property type="evidence" value="ECO:0007669"/>
    <property type="project" value="TreeGrafter"/>
</dbReference>
<comment type="caution">
    <text evidence="18">The sequence shown here is derived from an EMBL/GenBank/DDBJ whole genome shotgun (WGS) entry which is preliminary data.</text>
</comment>
<feature type="domain" description="JmjC" evidence="17">
    <location>
        <begin position="582"/>
        <end position="748"/>
    </location>
</feature>
<comment type="subcellular location">
    <subcellularLocation>
        <location evidence="2">Nucleus</location>
    </subcellularLocation>
</comment>
<name>A0A1Y2DHG3_9BASI</name>
<evidence type="ECO:0000256" key="4">
    <source>
        <dbReference type="ARBA" id="ARBA00012902"/>
    </source>
</evidence>
<evidence type="ECO:0000256" key="12">
    <source>
        <dbReference type="PROSITE-ProRule" id="PRU00146"/>
    </source>
</evidence>
<dbReference type="Pfam" id="PF02928">
    <property type="entry name" value="zf-C5HC2"/>
    <property type="match status" value="1"/>
</dbReference>
<dbReference type="PANTHER" id="PTHR10694">
    <property type="entry name" value="LYSINE-SPECIFIC DEMETHYLASE"/>
    <property type="match status" value="1"/>
</dbReference>
<dbReference type="Pfam" id="PF01388">
    <property type="entry name" value="ARID"/>
    <property type="match status" value="1"/>
</dbReference>
<dbReference type="SMART" id="SM00501">
    <property type="entry name" value="BRIGHT"/>
    <property type="match status" value="1"/>
</dbReference>
<dbReference type="AlphaFoldDB" id="A0A1Y2DHG3"/>
<comment type="cofactor">
    <cofactor evidence="1">
        <name>Fe(2+)</name>
        <dbReference type="ChEBI" id="CHEBI:29033"/>
    </cofactor>
</comment>
<evidence type="ECO:0000256" key="10">
    <source>
        <dbReference type="ARBA" id="ARBA00023242"/>
    </source>
</evidence>
<feature type="compositionally biased region" description="Low complexity" evidence="13">
    <location>
        <begin position="905"/>
        <end position="920"/>
    </location>
</feature>
<dbReference type="SUPFAM" id="SSF46774">
    <property type="entry name" value="ARID-like"/>
    <property type="match status" value="1"/>
</dbReference>
<dbReference type="FunCoup" id="A0A1Y2DHG3">
    <property type="interactions" value="200"/>
</dbReference>
<evidence type="ECO:0000313" key="19">
    <source>
        <dbReference type="Proteomes" id="UP000193467"/>
    </source>
</evidence>
<evidence type="ECO:0000259" key="14">
    <source>
        <dbReference type="PROSITE" id="PS50016"/>
    </source>
</evidence>
<dbReference type="Pfam" id="PF00628">
    <property type="entry name" value="PHD"/>
    <property type="match status" value="1"/>
</dbReference>
<dbReference type="CDD" id="cd16100">
    <property type="entry name" value="ARID"/>
    <property type="match status" value="1"/>
</dbReference>
<dbReference type="EC" id="1.14.11.67" evidence="4"/>
<evidence type="ECO:0000256" key="11">
    <source>
        <dbReference type="ARBA" id="ARBA00048734"/>
    </source>
</evidence>
<protein>
    <recommendedName>
        <fullName evidence="4">[histone H3]-trimethyl-L-lysine(4) demethylase</fullName>
        <ecNumber evidence="4">1.14.11.67</ecNumber>
    </recommendedName>
</protein>
<dbReference type="FunFam" id="1.10.150.60:FF:000016">
    <property type="entry name" value="Putative Lysine-specific demethylase 5B"/>
    <property type="match status" value="1"/>
</dbReference>
<dbReference type="InterPro" id="IPR019786">
    <property type="entry name" value="Zinc_finger_PHD-type_CS"/>
</dbReference>
<dbReference type="SUPFAM" id="SSF51197">
    <property type="entry name" value="Clavaminate synthase-like"/>
    <property type="match status" value="1"/>
</dbReference>
<evidence type="ECO:0000256" key="2">
    <source>
        <dbReference type="ARBA" id="ARBA00004123"/>
    </source>
</evidence>
<dbReference type="Gene3D" id="2.60.120.650">
    <property type="entry name" value="Cupin"/>
    <property type="match status" value="1"/>
</dbReference>
<evidence type="ECO:0000256" key="6">
    <source>
        <dbReference type="ARBA" id="ARBA00022771"/>
    </source>
</evidence>
<feature type="compositionally biased region" description="Polar residues" evidence="13">
    <location>
        <begin position="64"/>
        <end position="82"/>
    </location>
</feature>
<dbReference type="PROSITE" id="PS51184">
    <property type="entry name" value="JMJC"/>
    <property type="match status" value="1"/>
</dbReference>
<dbReference type="InterPro" id="IPR003349">
    <property type="entry name" value="JmjN"/>
</dbReference>
<dbReference type="InterPro" id="IPR001965">
    <property type="entry name" value="Znf_PHD"/>
</dbReference>
<feature type="region of interest" description="Disordered" evidence="13">
    <location>
        <begin position="886"/>
        <end position="929"/>
    </location>
</feature>
<keyword evidence="6 12" id="KW-0863">Zinc-finger</keyword>
<dbReference type="STRING" id="106004.A0A1Y2DHG3"/>
<evidence type="ECO:0000256" key="13">
    <source>
        <dbReference type="SAM" id="MobiDB-lite"/>
    </source>
</evidence>
<dbReference type="PROSITE" id="PS51011">
    <property type="entry name" value="ARID"/>
    <property type="match status" value="1"/>
</dbReference>
<comment type="similarity">
    <text evidence="3">Belongs to the JARID1 histone demethylase family.</text>
</comment>
<organism evidence="18 19">
    <name type="scientific">Leucosporidium creatinivorum</name>
    <dbReference type="NCBI Taxonomy" id="106004"/>
    <lineage>
        <taxon>Eukaryota</taxon>
        <taxon>Fungi</taxon>
        <taxon>Dikarya</taxon>
        <taxon>Basidiomycota</taxon>
        <taxon>Pucciniomycotina</taxon>
        <taxon>Microbotryomycetes</taxon>
        <taxon>Leucosporidiales</taxon>
        <taxon>Leucosporidium</taxon>
    </lineage>
</organism>
<keyword evidence="7" id="KW-0862">Zinc</keyword>
<dbReference type="GO" id="GO:0000785">
    <property type="term" value="C:chromatin"/>
    <property type="evidence" value="ECO:0007669"/>
    <property type="project" value="TreeGrafter"/>
</dbReference>
<feature type="compositionally biased region" description="Polar residues" evidence="13">
    <location>
        <begin position="38"/>
        <end position="54"/>
    </location>
</feature>
<accession>A0A1Y2DHG3</accession>
<gene>
    <name evidence="18" type="ORF">BCR35DRAFT_295837</name>
</gene>
<evidence type="ECO:0000256" key="3">
    <source>
        <dbReference type="ARBA" id="ARBA00006801"/>
    </source>
</evidence>
<dbReference type="SMART" id="SM00558">
    <property type="entry name" value="JmjC"/>
    <property type="match status" value="1"/>
</dbReference>
<keyword evidence="19" id="KW-1185">Reference proteome</keyword>
<dbReference type="InterPro" id="IPR004198">
    <property type="entry name" value="Znf_C5HC2"/>
</dbReference>
<dbReference type="InterPro" id="IPR019787">
    <property type="entry name" value="Znf_PHD-finger"/>
</dbReference>
<keyword evidence="9" id="KW-0408">Iron</keyword>
<evidence type="ECO:0000256" key="7">
    <source>
        <dbReference type="ARBA" id="ARBA00022833"/>
    </source>
</evidence>
<feature type="compositionally biased region" description="Low complexity" evidence="13">
    <location>
        <begin position="93"/>
        <end position="110"/>
    </location>
</feature>
<dbReference type="InterPro" id="IPR001606">
    <property type="entry name" value="ARID_dom"/>
</dbReference>
<evidence type="ECO:0000256" key="1">
    <source>
        <dbReference type="ARBA" id="ARBA00001954"/>
    </source>
</evidence>
<evidence type="ECO:0000259" key="16">
    <source>
        <dbReference type="PROSITE" id="PS51183"/>
    </source>
</evidence>
<dbReference type="OrthoDB" id="1678912at2759"/>
<dbReference type="Pfam" id="PF21323">
    <property type="entry name" value="KDM5_C-hel"/>
    <property type="match status" value="1"/>
</dbReference>
<dbReference type="EMBL" id="MCGR01000078">
    <property type="protein sequence ID" value="ORY58689.1"/>
    <property type="molecule type" value="Genomic_DNA"/>
</dbReference>
<dbReference type="Proteomes" id="UP000193467">
    <property type="component" value="Unassembled WGS sequence"/>
</dbReference>
<feature type="compositionally biased region" description="Gly residues" evidence="13">
    <location>
        <begin position="888"/>
        <end position="897"/>
    </location>
</feature>
<evidence type="ECO:0000259" key="17">
    <source>
        <dbReference type="PROSITE" id="PS51184"/>
    </source>
</evidence>
<dbReference type="InParanoid" id="A0A1Y2DHG3"/>
<dbReference type="GO" id="GO:0008270">
    <property type="term" value="F:zinc ion binding"/>
    <property type="evidence" value="ECO:0007669"/>
    <property type="project" value="UniProtKB-KW"/>
</dbReference>
<feature type="domain" description="JmjN" evidence="16">
    <location>
        <begin position="161"/>
        <end position="202"/>
    </location>
</feature>
<dbReference type="InterPro" id="IPR036431">
    <property type="entry name" value="ARID_dom_sf"/>
</dbReference>
<dbReference type="PANTHER" id="PTHR10694:SF33">
    <property type="entry name" value="LYSINE-SPECIFIC DEMETHYLASE 5"/>
    <property type="match status" value="1"/>
</dbReference>
<dbReference type="SMART" id="SM00545">
    <property type="entry name" value="JmjN"/>
    <property type="match status" value="1"/>
</dbReference>
<comment type="catalytic activity">
    <reaction evidence="11">
        <text>N(6),N(6),N(6)-trimethyl-L-lysyl(4)-[histone H3] + 3 2-oxoglutarate + 3 O2 = L-lysyl(4)-[histone H3] + 3 formaldehyde + 3 succinate + 3 CO2</text>
        <dbReference type="Rhea" id="RHEA:60208"/>
        <dbReference type="Rhea" id="RHEA-COMP:15537"/>
        <dbReference type="Rhea" id="RHEA-COMP:15547"/>
        <dbReference type="ChEBI" id="CHEBI:15379"/>
        <dbReference type="ChEBI" id="CHEBI:16526"/>
        <dbReference type="ChEBI" id="CHEBI:16810"/>
        <dbReference type="ChEBI" id="CHEBI:16842"/>
        <dbReference type="ChEBI" id="CHEBI:29969"/>
        <dbReference type="ChEBI" id="CHEBI:30031"/>
        <dbReference type="ChEBI" id="CHEBI:61961"/>
        <dbReference type="EC" id="1.14.11.67"/>
    </reaction>
</comment>
<dbReference type="Pfam" id="PF02375">
    <property type="entry name" value="JmjN"/>
    <property type="match status" value="1"/>
</dbReference>
<dbReference type="InterPro" id="IPR003347">
    <property type="entry name" value="JmjC_dom"/>
</dbReference>
<dbReference type="Pfam" id="PF02373">
    <property type="entry name" value="JmjC"/>
    <property type="match status" value="1"/>
</dbReference>
<feature type="domain" description="PHD-type" evidence="14">
    <location>
        <begin position="426"/>
        <end position="476"/>
    </location>
</feature>
<dbReference type="Gene3D" id="1.10.150.60">
    <property type="entry name" value="ARID DNA-binding domain"/>
    <property type="match status" value="1"/>
</dbReference>
<evidence type="ECO:0000256" key="8">
    <source>
        <dbReference type="ARBA" id="ARBA00023002"/>
    </source>
</evidence>
<dbReference type="InterPro" id="IPR013083">
    <property type="entry name" value="Znf_RING/FYVE/PHD"/>
</dbReference>
<evidence type="ECO:0000256" key="5">
    <source>
        <dbReference type="ARBA" id="ARBA00022723"/>
    </source>
</evidence>
<proteinExistence type="inferred from homology"/>
<sequence length="965" mass="106280">MSTSKYVPPVETFQSSMDLVFSDDEDDIDEQVPVALPTVSSVAETSIKGRNTPATLPRPGARASKTNALAALNTSVQKSATPAGSKADESDRASPAAASSTAATDSSSTTGPKTNPARRAAKLAKSPPLDFSTIRTHVPRFPNPLPRPKSRPTRIFGIPEAPVYHPSVEEFAHPMEYIEKIAVEAKEYGICKIVPPEGWRPPFALDSETFRFKTRLQQLNSMEASARASLNFLEQLYLFHRQQGNSGISIPTIGTKPVDMWKLKREVSNLGGYATVTNERKWTTVGKQMGYNVTVNTTVCSQLKTAYLKIVVPFEDYVKRVNLAGGVPPPDPTILNDDVPVLDELATKLNATPKASNGAESLATPGSDAGGSAGPVGGANDKVRTASDKLNEAIELDNKGAASVTKLAGLLPSRDVKKPAYDDTPGEVCEICTKDHDPHKIVLCDGCDRGYHLNCLSPPLQEVPTSQFFCDTCLFLNGADYGFDEGEEHSLHSFRRRADAFKRKWLQEHPMPLDKGKGRAMDIESAEDELDEQLAIEDHFEREFWRLVESQHETVEVEYGADVNSTKDGGGFPNLEVHPQDPYSRDGWNLNNLPILAGSLLRYIKSDISGMTIPWIYVGMVFSTFAWHKEDHYTYSINYHHWGDTKTWYGIPGADDEKLEAAMKLAAPELFDQQPDLMFQLVTLMSPGRLKKHGVRVVACDQRPNEFIITFPRGYHSGFNHGFNFNEAVNFALPGWLPTGLKCVNRYRDIKKNPVFSHDELLVTIAQYEKSPRNSRWLLPNYKEMVDRELVSRARIRRVLPNAEEDVDSTELDEEDYQCGTCRVLCFLSQIVVEVGEEYKISCLDHYSSLPEGTKHFRLRYSDDELKAMLAKVKARSDKAGRVSEGPIGFGDLGAGSTGRKRKTSSAAADPSAAEFASPSLAQRPKVIDDVSSDDSAAVAASLMGAHQSTTWATTSHPAAAAPVH</sequence>
<dbReference type="PROSITE" id="PS51183">
    <property type="entry name" value="JMJN"/>
    <property type="match status" value="1"/>
</dbReference>
<keyword evidence="5" id="KW-0479">Metal-binding</keyword>
<dbReference type="PROSITE" id="PS01359">
    <property type="entry name" value="ZF_PHD_1"/>
    <property type="match status" value="1"/>
</dbReference>
<dbReference type="InterPro" id="IPR048615">
    <property type="entry name" value="KDM5_C-hel"/>
</dbReference>
<dbReference type="GO" id="GO:0034647">
    <property type="term" value="F:histone H3K4me/H3K4me2/H3K4me3 demethylase activity"/>
    <property type="evidence" value="ECO:0007669"/>
    <property type="project" value="UniProtKB-EC"/>
</dbReference>
<dbReference type="Gene3D" id="3.30.40.10">
    <property type="entry name" value="Zinc/RING finger domain, C3HC4 (zinc finger)"/>
    <property type="match status" value="1"/>
</dbReference>
<feature type="region of interest" description="Disordered" evidence="13">
    <location>
        <begin position="353"/>
        <end position="382"/>
    </location>
</feature>
<evidence type="ECO:0000256" key="9">
    <source>
        <dbReference type="ARBA" id="ARBA00023004"/>
    </source>
</evidence>
<dbReference type="SUPFAM" id="SSF57903">
    <property type="entry name" value="FYVE/PHD zinc finger"/>
    <property type="match status" value="1"/>
</dbReference>
<evidence type="ECO:0000313" key="18">
    <source>
        <dbReference type="EMBL" id="ORY58689.1"/>
    </source>
</evidence>
<feature type="region of interest" description="Disordered" evidence="13">
    <location>
        <begin position="38"/>
        <end position="152"/>
    </location>
</feature>
<feature type="compositionally biased region" description="Gly residues" evidence="13">
    <location>
        <begin position="368"/>
        <end position="377"/>
    </location>
</feature>
<dbReference type="PROSITE" id="PS50016">
    <property type="entry name" value="ZF_PHD_2"/>
    <property type="match status" value="1"/>
</dbReference>
<dbReference type="SMART" id="SM01014">
    <property type="entry name" value="ARID"/>
    <property type="match status" value="1"/>
</dbReference>
<dbReference type="InterPro" id="IPR011011">
    <property type="entry name" value="Znf_FYVE_PHD"/>
</dbReference>
<keyword evidence="8" id="KW-0560">Oxidoreductase</keyword>
<dbReference type="GO" id="GO:0005634">
    <property type="term" value="C:nucleus"/>
    <property type="evidence" value="ECO:0007669"/>
    <property type="project" value="UniProtKB-SubCell"/>
</dbReference>
<reference evidence="18 19" key="1">
    <citation type="submission" date="2016-07" db="EMBL/GenBank/DDBJ databases">
        <title>Pervasive Adenine N6-methylation of Active Genes in Fungi.</title>
        <authorList>
            <consortium name="DOE Joint Genome Institute"/>
            <person name="Mondo S.J."/>
            <person name="Dannebaum R.O."/>
            <person name="Kuo R.C."/>
            <person name="Labutti K."/>
            <person name="Haridas S."/>
            <person name="Kuo A."/>
            <person name="Salamov A."/>
            <person name="Ahrendt S.R."/>
            <person name="Lipzen A."/>
            <person name="Sullivan W."/>
            <person name="Andreopoulos W.B."/>
            <person name="Clum A."/>
            <person name="Lindquist E."/>
            <person name="Daum C."/>
            <person name="Ramamoorthy G.K."/>
            <person name="Gryganskyi A."/>
            <person name="Culley D."/>
            <person name="Magnuson J.K."/>
            <person name="James T.Y."/>
            <person name="O'Malley M.A."/>
            <person name="Stajich J.E."/>
            <person name="Spatafora J.W."/>
            <person name="Visel A."/>
            <person name="Grigoriev I.V."/>
        </authorList>
    </citation>
    <scope>NUCLEOTIDE SEQUENCE [LARGE SCALE GENOMIC DNA]</scope>
    <source>
        <strain evidence="18 19">62-1032</strain>
    </source>
</reference>
<dbReference type="SMART" id="SM00249">
    <property type="entry name" value="PHD"/>
    <property type="match status" value="1"/>
</dbReference>
<dbReference type="GO" id="GO:0003677">
    <property type="term" value="F:DNA binding"/>
    <property type="evidence" value="ECO:0007669"/>
    <property type="project" value="InterPro"/>
</dbReference>
<feature type="domain" description="ARID" evidence="15">
    <location>
        <begin position="226"/>
        <end position="319"/>
    </location>
</feature>